<protein>
    <recommendedName>
        <fullName evidence="2">HTH cro/C1-type domain-containing protein</fullName>
    </recommendedName>
</protein>
<dbReference type="EMBL" id="JPVQ01000007">
    <property type="protein sequence ID" value="KGR91426.1"/>
    <property type="molecule type" value="Genomic_DNA"/>
</dbReference>
<sequence length="115" mass="13547">MHGQRLKELRLEHGYTLEEVGRKLGIKKSSYASYESKYRRPPLERLRQLSELYDVSVDYILGITDVRKEQQNVRTLLNQKGLHWDGLLLDEELLNQIQQILEEAIKKKTQLGIQN</sequence>
<organism evidence="3 4">
    <name type="scientific">Ureibacillus massiliensis 4400831 = CIP 108448 = CCUG 49529</name>
    <dbReference type="NCBI Taxonomy" id="1211035"/>
    <lineage>
        <taxon>Bacteria</taxon>
        <taxon>Bacillati</taxon>
        <taxon>Bacillota</taxon>
        <taxon>Bacilli</taxon>
        <taxon>Bacillales</taxon>
        <taxon>Caryophanaceae</taxon>
        <taxon>Ureibacillus</taxon>
    </lineage>
</organism>
<keyword evidence="4" id="KW-1185">Reference proteome</keyword>
<evidence type="ECO:0000256" key="1">
    <source>
        <dbReference type="ARBA" id="ARBA00023125"/>
    </source>
</evidence>
<dbReference type="Proteomes" id="UP000030595">
    <property type="component" value="Unassembled WGS sequence"/>
</dbReference>
<reference evidence="3 4" key="1">
    <citation type="submission" date="2014-02" db="EMBL/GenBank/DDBJ databases">
        <title>Draft genome sequence of Lysinibacillus massiliensis CCUG 49529.</title>
        <authorList>
            <person name="Zhang F."/>
            <person name="Wang G."/>
            <person name="Zhang L."/>
        </authorList>
    </citation>
    <scope>NUCLEOTIDE SEQUENCE [LARGE SCALE GENOMIC DNA]</scope>
    <source>
        <strain evidence="3 4">CCUG 49529</strain>
    </source>
</reference>
<dbReference type="PANTHER" id="PTHR46558:SF11">
    <property type="entry name" value="HTH-TYPE TRANSCRIPTIONAL REGULATOR XRE"/>
    <property type="match status" value="1"/>
</dbReference>
<dbReference type="SMART" id="SM00530">
    <property type="entry name" value="HTH_XRE"/>
    <property type="match status" value="1"/>
</dbReference>
<evidence type="ECO:0000313" key="3">
    <source>
        <dbReference type="EMBL" id="KGR91426.1"/>
    </source>
</evidence>
<gene>
    <name evidence="3" type="ORF">CD30_06305</name>
</gene>
<feature type="domain" description="HTH cro/C1-type" evidence="2">
    <location>
        <begin position="6"/>
        <end position="60"/>
    </location>
</feature>
<dbReference type="InterPro" id="IPR010982">
    <property type="entry name" value="Lambda_DNA-bd_dom_sf"/>
</dbReference>
<keyword evidence="1" id="KW-0238">DNA-binding</keyword>
<accession>A0A0A3J3C4</accession>
<dbReference type="CDD" id="cd00093">
    <property type="entry name" value="HTH_XRE"/>
    <property type="match status" value="1"/>
</dbReference>
<dbReference type="eggNOG" id="COG1396">
    <property type="taxonomic scope" value="Bacteria"/>
</dbReference>
<evidence type="ECO:0000313" key="4">
    <source>
        <dbReference type="Proteomes" id="UP000030595"/>
    </source>
</evidence>
<dbReference type="Pfam" id="PF01381">
    <property type="entry name" value="HTH_3"/>
    <property type="match status" value="1"/>
</dbReference>
<dbReference type="InterPro" id="IPR001387">
    <property type="entry name" value="Cro/C1-type_HTH"/>
</dbReference>
<name>A0A0A3J3C4_9BACL</name>
<dbReference type="RefSeq" id="WP_036173928.1">
    <property type="nucleotide sequence ID" value="NZ_AVCZ01000007.1"/>
</dbReference>
<proteinExistence type="predicted"/>
<dbReference type="SUPFAM" id="SSF47413">
    <property type="entry name" value="lambda repressor-like DNA-binding domains"/>
    <property type="match status" value="1"/>
</dbReference>
<dbReference type="GO" id="GO:0003677">
    <property type="term" value="F:DNA binding"/>
    <property type="evidence" value="ECO:0007669"/>
    <property type="project" value="UniProtKB-KW"/>
</dbReference>
<dbReference type="Gene3D" id="1.10.260.40">
    <property type="entry name" value="lambda repressor-like DNA-binding domains"/>
    <property type="match status" value="1"/>
</dbReference>
<dbReference type="PROSITE" id="PS50943">
    <property type="entry name" value="HTH_CROC1"/>
    <property type="match status" value="1"/>
</dbReference>
<comment type="caution">
    <text evidence="3">The sequence shown here is derived from an EMBL/GenBank/DDBJ whole genome shotgun (WGS) entry which is preliminary data.</text>
</comment>
<evidence type="ECO:0000259" key="2">
    <source>
        <dbReference type="PROSITE" id="PS50943"/>
    </source>
</evidence>
<dbReference type="PANTHER" id="PTHR46558">
    <property type="entry name" value="TRACRIPTIONAL REGULATORY PROTEIN-RELATED-RELATED"/>
    <property type="match status" value="1"/>
</dbReference>
<dbReference type="AlphaFoldDB" id="A0A0A3J3C4"/>